<dbReference type="AlphaFoldDB" id="A0A543J7J6"/>
<accession>A0A543J7J6</accession>
<dbReference type="Proteomes" id="UP000316628">
    <property type="component" value="Unassembled WGS sequence"/>
</dbReference>
<organism evidence="1 2">
    <name type="scientific">Saccharothrix saharensis</name>
    <dbReference type="NCBI Taxonomy" id="571190"/>
    <lineage>
        <taxon>Bacteria</taxon>
        <taxon>Bacillati</taxon>
        <taxon>Actinomycetota</taxon>
        <taxon>Actinomycetes</taxon>
        <taxon>Pseudonocardiales</taxon>
        <taxon>Pseudonocardiaceae</taxon>
        <taxon>Saccharothrix</taxon>
    </lineage>
</organism>
<gene>
    <name evidence="1" type="ORF">FHX81_1080</name>
</gene>
<sequence length="35" mass="3638">MSGPVGWGQPRPMNGMVVAMTVMNCTCALRGSAAR</sequence>
<evidence type="ECO:0000313" key="1">
    <source>
        <dbReference type="EMBL" id="TQM78799.1"/>
    </source>
</evidence>
<protein>
    <submittedName>
        <fullName evidence="1">Uncharacterized protein</fullName>
    </submittedName>
</protein>
<name>A0A543J7J6_9PSEU</name>
<keyword evidence="2" id="KW-1185">Reference proteome</keyword>
<reference evidence="1 2" key="1">
    <citation type="submission" date="2019-06" db="EMBL/GenBank/DDBJ databases">
        <title>Sequencing the genomes of 1000 actinobacteria strains.</title>
        <authorList>
            <person name="Klenk H.-P."/>
        </authorList>
    </citation>
    <scope>NUCLEOTIDE SEQUENCE [LARGE SCALE GENOMIC DNA]</scope>
    <source>
        <strain evidence="1 2">DSM 45456</strain>
    </source>
</reference>
<evidence type="ECO:0000313" key="2">
    <source>
        <dbReference type="Proteomes" id="UP000316628"/>
    </source>
</evidence>
<comment type="caution">
    <text evidence="1">The sequence shown here is derived from an EMBL/GenBank/DDBJ whole genome shotgun (WGS) entry which is preliminary data.</text>
</comment>
<dbReference type="EMBL" id="VFPP01000001">
    <property type="protein sequence ID" value="TQM78799.1"/>
    <property type="molecule type" value="Genomic_DNA"/>
</dbReference>
<proteinExistence type="predicted"/>